<dbReference type="GO" id="GO:0016020">
    <property type="term" value="C:membrane"/>
    <property type="evidence" value="ECO:0007669"/>
    <property type="project" value="UniProtKB-SubCell"/>
</dbReference>
<dbReference type="InterPro" id="IPR036259">
    <property type="entry name" value="MFS_trans_sf"/>
</dbReference>
<dbReference type="Gene3D" id="1.20.1250.20">
    <property type="entry name" value="MFS general substrate transporter like domains"/>
    <property type="match status" value="1"/>
</dbReference>
<dbReference type="GO" id="GO:0022857">
    <property type="term" value="F:transmembrane transporter activity"/>
    <property type="evidence" value="ECO:0007669"/>
    <property type="project" value="InterPro"/>
</dbReference>
<comment type="subcellular location">
    <subcellularLocation>
        <location evidence="1">Membrane</location>
        <topology evidence="1">Multi-pass membrane protein</topology>
    </subcellularLocation>
</comment>
<feature type="transmembrane region" description="Helical" evidence="10">
    <location>
        <begin position="259"/>
        <end position="277"/>
    </location>
</feature>
<dbReference type="GO" id="GO:0015791">
    <property type="term" value="P:polyol transmembrane transport"/>
    <property type="evidence" value="ECO:0007669"/>
    <property type="project" value="UniProtKB-ARBA"/>
</dbReference>
<proteinExistence type="inferred from homology"/>
<accession>A0A2S5BII4</accession>
<dbReference type="GO" id="GO:0015798">
    <property type="term" value="P:myo-inositol transport"/>
    <property type="evidence" value="ECO:0007669"/>
    <property type="project" value="UniProtKB-ARBA"/>
</dbReference>
<comment type="similarity">
    <text evidence="2 8">Belongs to the major facilitator superfamily. Sugar transporter (TC 2.A.1.1) family.</text>
</comment>
<evidence type="ECO:0000256" key="4">
    <source>
        <dbReference type="ARBA" id="ARBA00022692"/>
    </source>
</evidence>
<dbReference type="Proteomes" id="UP000237144">
    <property type="component" value="Unassembled WGS sequence"/>
</dbReference>
<keyword evidence="5 10" id="KW-1133">Transmembrane helix</keyword>
<dbReference type="PANTHER" id="PTHR48020">
    <property type="entry name" value="PROTON MYO-INOSITOL COTRANSPORTER"/>
    <property type="match status" value="1"/>
</dbReference>
<evidence type="ECO:0000259" key="11">
    <source>
        <dbReference type="PROSITE" id="PS50850"/>
    </source>
</evidence>
<evidence type="ECO:0000256" key="10">
    <source>
        <dbReference type="SAM" id="Phobius"/>
    </source>
</evidence>
<feature type="region of interest" description="Disordered" evidence="9">
    <location>
        <begin position="1"/>
        <end position="43"/>
    </location>
</feature>
<keyword evidence="13" id="KW-1185">Reference proteome</keyword>
<reference evidence="12 13" key="1">
    <citation type="journal article" date="2018" name="Front. Microbiol.">
        <title>Prospects for Fungal Bioremediation of Acidic Radioactive Waste Sites: Characterization and Genome Sequence of Rhodotorula taiwanensis MD1149.</title>
        <authorList>
            <person name="Tkavc R."/>
            <person name="Matrosova V.Y."/>
            <person name="Grichenko O.E."/>
            <person name="Gostincar C."/>
            <person name="Volpe R.P."/>
            <person name="Klimenkova P."/>
            <person name="Gaidamakova E.K."/>
            <person name="Zhou C.E."/>
            <person name="Stewart B.J."/>
            <person name="Lyman M.G."/>
            <person name="Malfatti S.A."/>
            <person name="Rubinfeld B."/>
            <person name="Courtot M."/>
            <person name="Singh J."/>
            <person name="Dalgard C.L."/>
            <person name="Hamilton T."/>
            <person name="Frey K.G."/>
            <person name="Gunde-Cimerman N."/>
            <person name="Dugan L."/>
            <person name="Daly M.J."/>
        </authorList>
    </citation>
    <scope>NUCLEOTIDE SEQUENCE [LARGE SCALE GENOMIC DNA]</scope>
    <source>
        <strain evidence="12 13">MD1149</strain>
    </source>
</reference>
<organism evidence="12 13">
    <name type="scientific">Rhodotorula taiwanensis</name>
    <dbReference type="NCBI Taxonomy" id="741276"/>
    <lineage>
        <taxon>Eukaryota</taxon>
        <taxon>Fungi</taxon>
        <taxon>Dikarya</taxon>
        <taxon>Basidiomycota</taxon>
        <taxon>Pucciniomycotina</taxon>
        <taxon>Microbotryomycetes</taxon>
        <taxon>Sporidiobolales</taxon>
        <taxon>Sporidiobolaceae</taxon>
        <taxon>Rhodotorula</taxon>
    </lineage>
</organism>
<feature type="compositionally biased region" description="Polar residues" evidence="9">
    <location>
        <begin position="27"/>
        <end position="42"/>
    </location>
</feature>
<dbReference type="OrthoDB" id="5290825at2759"/>
<dbReference type="SUPFAM" id="SSF103473">
    <property type="entry name" value="MFS general substrate transporter"/>
    <property type="match status" value="1"/>
</dbReference>
<dbReference type="InterPro" id="IPR020846">
    <property type="entry name" value="MFS_dom"/>
</dbReference>
<dbReference type="Pfam" id="PF00083">
    <property type="entry name" value="Sugar_tr"/>
    <property type="match status" value="1"/>
</dbReference>
<dbReference type="NCBIfam" id="TIGR00879">
    <property type="entry name" value="SP"/>
    <property type="match status" value="1"/>
</dbReference>
<evidence type="ECO:0000256" key="1">
    <source>
        <dbReference type="ARBA" id="ARBA00004141"/>
    </source>
</evidence>
<feature type="transmembrane region" description="Helical" evidence="10">
    <location>
        <begin position="198"/>
        <end position="219"/>
    </location>
</feature>
<dbReference type="InterPro" id="IPR050814">
    <property type="entry name" value="Myo-inositol_Transporter"/>
</dbReference>
<evidence type="ECO:0000256" key="2">
    <source>
        <dbReference type="ARBA" id="ARBA00010992"/>
    </source>
</evidence>
<feature type="transmembrane region" description="Helical" evidence="10">
    <location>
        <begin position="475"/>
        <end position="500"/>
    </location>
</feature>
<feature type="compositionally biased region" description="Basic and acidic residues" evidence="9">
    <location>
        <begin position="617"/>
        <end position="631"/>
    </location>
</feature>
<dbReference type="InterPro" id="IPR005828">
    <property type="entry name" value="MFS_sugar_transport-like"/>
</dbReference>
<keyword evidence="4 10" id="KW-0812">Transmembrane</keyword>
<sequence>MNEKHEKPQMRELGGSTHDLSRRSDSLTEVGSSQGIDPNNTKEASKLLANPLMNKSQEELFADVDEFVDRVGLSEHRELFYKAALVAQDRDNYERLDYLSEDDKEILRNEKRYKWRQTKTFYWQIFMCSMGAVVQGMPRKIVNGANLFYPDQFGIGGDSTKDTLLVGLVNSAPYICSALFSCWLTYPLNRWLGRRGAIFWSTLCAGLGCIWGALTNTWWHLFISRLFLGLGIGPKSSTVPVLAAEISPAAIRGAMAMQWQTWTAFGICLGTVSSLIFKNVPDKPHITGLNWRLMLGSACLPAILVCAQVYFTPESPRWLIGQNRHLKAWESLNKLRTTELSAAIDLYLTSKCIEMEEIVAEQSSRNRLVELFTIKRNLRAVRSSSIVMFAQQFCGINAIAYYSSVIFENAGTSVTTALLGSFGYGLINWVFSLPAFFTIDTFGRRSLLLFTLPFLSLFMFIAGSGFWISDQKGQLGMVVTGVYLFAAFYGPGLGPVPFTYSAECYPLQVRELGMGLATAVTWFWNAVNALFFPLQIRSWTSAGAFYWFGGWNAILFVLVLLFCPETKAYTLEELDDVFNMSTSRLMKYGLASPAYWFRRYVLRQNVHRTPLQDYNSSEDKDCPEIQHREKV</sequence>
<gene>
    <name evidence="12" type="ORF">BMF94_0178</name>
</gene>
<protein>
    <recommendedName>
        <fullName evidence="11">Major facilitator superfamily (MFS) profile domain-containing protein</fullName>
    </recommendedName>
</protein>
<feature type="domain" description="Major facilitator superfamily (MFS) profile" evidence="11">
    <location>
        <begin position="124"/>
        <end position="567"/>
    </location>
</feature>
<evidence type="ECO:0000256" key="8">
    <source>
        <dbReference type="RuleBase" id="RU003346"/>
    </source>
</evidence>
<feature type="compositionally biased region" description="Basic and acidic residues" evidence="9">
    <location>
        <begin position="1"/>
        <end position="10"/>
    </location>
</feature>
<feature type="transmembrane region" description="Helical" evidence="10">
    <location>
        <begin position="446"/>
        <end position="469"/>
    </location>
</feature>
<feature type="transmembrane region" description="Helical" evidence="10">
    <location>
        <begin position="512"/>
        <end position="532"/>
    </location>
</feature>
<evidence type="ECO:0000256" key="5">
    <source>
        <dbReference type="ARBA" id="ARBA00022989"/>
    </source>
</evidence>
<keyword evidence="3 8" id="KW-0813">Transport</keyword>
<feature type="transmembrane region" description="Helical" evidence="10">
    <location>
        <begin position="164"/>
        <end position="186"/>
    </location>
</feature>
<dbReference type="InterPro" id="IPR003663">
    <property type="entry name" value="Sugar/inositol_transpt"/>
</dbReference>
<keyword evidence="6 10" id="KW-0472">Membrane</keyword>
<evidence type="ECO:0000313" key="12">
    <source>
        <dbReference type="EMBL" id="POY76589.1"/>
    </source>
</evidence>
<evidence type="ECO:0000313" key="13">
    <source>
        <dbReference type="Proteomes" id="UP000237144"/>
    </source>
</evidence>
<feature type="transmembrane region" description="Helical" evidence="10">
    <location>
        <begin position="544"/>
        <end position="563"/>
    </location>
</feature>
<name>A0A2S5BII4_9BASI</name>
<dbReference type="AlphaFoldDB" id="A0A2S5BII4"/>
<dbReference type="PANTHER" id="PTHR48020:SF25">
    <property type="entry name" value="SUGAR TRANSPORTER, PUTATIVE (AFU_ORTHOLOGUE AFUA_7G05830)-RELATED"/>
    <property type="match status" value="1"/>
</dbReference>
<dbReference type="EMBL" id="PJQD01000002">
    <property type="protein sequence ID" value="POY76589.1"/>
    <property type="molecule type" value="Genomic_DNA"/>
</dbReference>
<evidence type="ECO:0000256" key="6">
    <source>
        <dbReference type="ARBA" id="ARBA00023136"/>
    </source>
</evidence>
<evidence type="ECO:0000256" key="3">
    <source>
        <dbReference type="ARBA" id="ARBA00022448"/>
    </source>
</evidence>
<comment type="caution">
    <text evidence="12">The sequence shown here is derived from an EMBL/GenBank/DDBJ whole genome shotgun (WGS) entry which is preliminary data.</text>
</comment>
<evidence type="ECO:0000256" key="7">
    <source>
        <dbReference type="ARBA" id="ARBA00049119"/>
    </source>
</evidence>
<dbReference type="STRING" id="741276.A0A2S5BII4"/>
<dbReference type="PROSITE" id="PS50850">
    <property type="entry name" value="MFS"/>
    <property type="match status" value="1"/>
</dbReference>
<feature type="transmembrane region" description="Helical" evidence="10">
    <location>
        <begin position="121"/>
        <end position="138"/>
    </location>
</feature>
<evidence type="ECO:0000256" key="9">
    <source>
        <dbReference type="SAM" id="MobiDB-lite"/>
    </source>
</evidence>
<comment type="catalytic activity">
    <reaction evidence="7">
        <text>myo-inositol(out) + H(+)(out) = myo-inositol(in) + H(+)(in)</text>
        <dbReference type="Rhea" id="RHEA:60364"/>
        <dbReference type="ChEBI" id="CHEBI:15378"/>
        <dbReference type="ChEBI" id="CHEBI:17268"/>
    </reaction>
</comment>
<feature type="region of interest" description="Disordered" evidence="9">
    <location>
        <begin position="612"/>
        <end position="631"/>
    </location>
</feature>
<feature type="transmembrane region" description="Helical" evidence="10">
    <location>
        <begin position="417"/>
        <end position="439"/>
    </location>
</feature>
<dbReference type="PRINTS" id="PR00171">
    <property type="entry name" value="SUGRTRNSPORT"/>
</dbReference>